<evidence type="ECO:0000313" key="2">
    <source>
        <dbReference type="EMBL" id="KAJ1359327.1"/>
    </source>
</evidence>
<keyword evidence="3" id="KW-1185">Reference proteome</keyword>
<organism evidence="2 3">
    <name type="scientific">Parelaphostrongylus tenuis</name>
    <name type="common">Meningeal worm</name>
    <dbReference type="NCBI Taxonomy" id="148309"/>
    <lineage>
        <taxon>Eukaryota</taxon>
        <taxon>Metazoa</taxon>
        <taxon>Ecdysozoa</taxon>
        <taxon>Nematoda</taxon>
        <taxon>Chromadorea</taxon>
        <taxon>Rhabditida</taxon>
        <taxon>Rhabditina</taxon>
        <taxon>Rhabditomorpha</taxon>
        <taxon>Strongyloidea</taxon>
        <taxon>Metastrongylidae</taxon>
        <taxon>Parelaphostrongylus</taxon>
    </lineage>
</organism>
<protein>
    <submittedName>
        <fullName evidence="2">Uncharacterized protein</fullName>
    </submittedName>
</protein>
<dbReference type="EMBL" id="JAHQIW010003596">
    <property type="protein sequence ID" value="KAJ1359327.1"/>
    <property type="molecule type" value="Genomic_DNA"/>
</dbReference>
<reference evidence="2" key="1">
    <citation type="submission" date="2021-06" db="EMBL/GenBank/DDBJ databases">
        <title>Parelaphostrongylus tenuis whole genome reference sequence.</title>
        <authorList>
            <person name="Garwood T.J."/>
            <person name="Larsen P.A."/>
            <person name="Fountain-Jones N.M."/>
            <person name="Garbe J.R."/>
            <person name="Macchietto M.G."/>
            <person name="Kania S.A."/>
            <person name="Gerhold R.W."/>
            <person name="Richards J.E."/>
            <person name="Wolf T.M."/>
        </authorList>
    </citation>
    <scope>NUCLEOTIDE SEQUENCE</scope>
    <source>
        <strain evidence="2">MNPRO001-30</strain>
        <tissue evidence="2">Meninges</tissue>
    </source>
</reference>
<sequence>MVSVGHKHIILSSVRSCNRLGSRTLDRNSSNGEGGSQLPPTSTVSAMTEHHPNGRLTSSEPPHLE</sequence>
<comment type="caution">
    <text evidence="2">The sequence shown here is derived from an EMBL/GenBank/DDBJ whole genome shotgun (WGS) entry which is preliminary data.</text>
</comment>
<evidence type="ECO:0000313" key="3">
    <source>
        <dbReference type="Proteomes" id="UP001196413"/>
    </source>
</evidence>
<feature type="compositionally biased region" description="Polar residues" evidence="1">
    <location>
        <begin position="16"/>
        <end position="31"/>
    </location>
</feature>
<accession>A0AAD5MIU5</accession>
<feature type="region of interest" description="Disordered" evidence="1">
    <location>
        <begin position="16"/>
        <end position="65"/>
    </location>
</feature>
<name>A0AAD5MIU5_PARTN</name>
<feature type="compositionally biased region" description="Polar residues" evidence="1">
    <location>
        <begin position="55"/>
        <end position="65"/>
    </location>
</feature>
<dbReference type="AlphaFoldDB" id="A0AAD5MIU5"/>
<dbReference type="Proteomes" id="UP001196413">
    <property type="component" value="Unassembled WGS sequence"/>
</dbReference>
<proteinExistence type="predicted"/>
<gene>
    <name evidence="2" type="ORF">KIN20_018020</name>
</gene>
<evidence type="ECO:0000256" key="1">
    <source>
        <dbReference type="SAM" id="MobiDB-lite"/>
    </source>
</evidence>